<keyword evidence="1" id="KW-0812">Transmembrane</keyword>
<accession>A0A0K2X3X0</accession>
<reference evidence="5" key="3">
    <citation type="submission" date="2014-12" db="EMBL/GenBank/DDBJ databases">
        <authorList>
            <person name="Smet A."/>
        </authorList>
    </citation>
    <scope>NUCLEOTIDE SEQUENCE [LARGE SCALE GENOMIC DNA]</scope>
</reference>
<keyword evidence="1" id="KW-1133">Transmembrane helix</keyword>
<dbReference type="Proteomes" id="UP000045175">
    <property type="component" value="Unassembled WGS sequence"/>
</dbReference>
<dbReference type="Proteomes" id="UP000041394">
    <property type="component" value="Unassembled WGS sequence"/>
</dbReference>
<feature type="transmembrane region" description="Helical" evidence="1">
    <location>
        <begin position="120"/>
        <end position="147"/>
    </location>
</feature>
<gene>
    <name evidence="2" type="ORF">HAL011_07530</name>
    <name evidence="3" type="ORF">HAL013_05400</name>
    <name evidence="4" type="ORF">HAL09_12190</name>
</gene>
<dbReference type="EMBL" id="CDMH01000023">
    <property type="protein sequence ID" value="CRF42370.1"/>
    <property type="molecule type" value="Genomic_DNA"/>
</dbReference>
<evidence type="ECO:0000313" key="4">
    <source>
        <dbReference type="EMBL" id="CRF44625.1"/>
    </source>
</evidence>
<evidence type="ECO:0000313" key="5">
    <source>
        <dbReference type="Proteomes" id="UP000038622"/>
    </source>
</evidence>
<evidence type="ECO:0000313" key="2">
    <source>
        <dbReference type="EMBL" id="CRF40977.1"/>
    </source>
</evidence>
<keyword evidence="1" id="KW-0472">Membrane</keyword>
<feature type="transmembrane region" description="Helical" evidence="1">
    <location>
        <begin position="159"/>
        <end position="176"/>
    </location>
</feature>
<evidence type="ECO:0000256" key="1">
    <source>
        <dbReference type="SAM" id="Phobius"/>
    </source>
</evidence>
<organism evidence="2 5">
    <name type="scientific">Helicobacter ailurogastricus</name>
    <dbReference type="NCBI Taxonomy" id="1578720"/>
    <lineage>
        <taxon>Bacteria</taxon>
        <taxon>Pseudomonadati</taxon>
        <taxon>Campylobacterota</taxon>
        <taxon>Epsilonproteobacteria</taxon>
        <taxon>Campylobacterales</taxon>
        <taxon>Helicobacteraceae</taxon>
        <taxon>Helicobacter</taxon>
    </lineage>
</organism>
<proteinExistence type="predicted"/>
<reference evidence="2" key="1">
    <citation type="submission" date="2014-12" db="EMBL/GenBank/DDBJ databases">
        <title>Whole genome sequences of four Staphylococcus schleiferi canine isolates.</title>
        <authorList>
            <person name="Misic A.M."/>
            <person name="Cain C."/>
            <person name="Morris D.O."/>
            <person name="Rankin S."/>
            <person name="Beiting D."/>
        </authorList>
    </citation>
    <scope>NUCLEOTIDE SEQUENCE</scope>
    <source>
        <strain evidence="2">ASB11</strain>
        <strain evidence="3">ASB13</strain>
        <strain evidence="4">ASB9</strain>
    </source>
</reference>
<sequence>MKLLVETIFMAVVIIALVCTKLDIVRTLLILKGLAFLLFKGLTFLYHNFVLPAPTKDLISSAISFANYDTFHNHFFINFIIIVCLIIFFLDKHTQSVHQYNFKMMITKLGYFLYTKLKHFLCWFISMCVMAYVIAFIIVLMHVYGTIATIYTLYHSTDMSLPLIVPLFLIIVCVLGKDYKVFVNTSMLPIKSFMIHYMMTYIIVPILFLLIPQSWLEEIKIPLESTGQTNPISLLDLLNSFLIYN</sequence>
<keyword evidence="5" id="KW-1185">Reference proteome</keyword>
<dbReference type="AlphaFoldDB" id="A0A0K2X3X0"/>
<name>A0A0K2X3X0_9HELI</name>
<feature type="transmembrane region" description="Helical" evidence="1">
    <location>
        <begin position="197"/>
        <end position="216"/>
    </location>
</feature>
<evidence type="ECO:0000313" key="6">
    <source>
        <dbReference type="Proteomes" id="UP000041394"/>
    </source>
</evidence>
<reference evidence="6 7" key="2">
    <citation type="submission" date="2014-12" db="EMBL/GenBank/DDBJ databases">
        <authorList>
            <person name="Jaenicke S."/>
        </authorList>
    </citation>
    <scope>NUCLEOTIDE SEQUENCE [LARGE SCALE GENOMIC DNA]</scope>
</reference>
<feature type="transmembrane region" description="Helical" evidence="1">
    <location>
        <begin position="6"/>
        <end position="22"/>
    </location>
</feature>
<evidence type="ECO:0000313" key="7">
    <source>
        <dbReference type="Proteomes" id="UP000045175"/>
    </source>
</evidence>
<evidence type="ECO:0000313" key="3">
    <source>
        <dbReference type="EMBL" id="CRF42370.1"/>
    </source>
</evidence>
<feature type="transmembrane region" description="Helical" evidence="1">
    <location>
        <begin position="71"/>
        <end position="90"/>
    </location>
</feature>
<feature type="transmembrane region" description="Helical" evidence="1">
    <location>
        <begin position="29"/>
        <end position="51"/>
    </location>
</feature>
<dbReference type="EMBL" id="CDMN01000047">
    <property type="protein sequence ID" value="CRF44625.1"/>
    <property type="molecule type" value="Genomic_DNA"/>
</dbReference>
<dbReference type="EMBL" id="CDML01000024">
    <property type="protein sequence ID" value="CRF40977.1"/>
    <property type="molecule type" value="Genomic_DNA"/>
</dbReference>
<protein>
    <submittedName>
        <fullName evidence="2">Uncharacterized protein</fullName>
    </submittedName>
</protein>
<dbReference type="Proteomes" id="UP000038622">
    <property type="component" value="Unassembled WGS sequence"/>
</dbReference>